<name>A0ABT4QH54_9BACL</name>
<sequence>MNFLRTTFRIGNAAFFAKWLGPDVWLSFIVVAGALAFQPGDGVDRG</sequence>
<evidence type="ECO:0000313" key="2">
    <source>
        <dbReference type="Proteomes" id="UP001527882"/>
    </source>
</evidence>
<protein>
    <submittedName>
        <fullName evidence="1">Uncharacterized protein</fullName>
    </submittedName>
</protein>
<evidence type="ECO:0000313" key="1">
    <source>
        <dbReference type="EMBL" id="MCZ8516214.1"/>
    </source>
</evidence>
<dbReference type="RefSeq" id="WP_269884748.1">
    <property type="nucleotide sequence ID" value="NZ_JAQAGZ010000022.1"/>
</dbReference>
<accession>A0ABT4QH54</accession>
<proteinExistence type="predicted"/>
<keyword evidence="2" id="KW-1185">Reference proteome</keyword>
<gene>
    <name evidence="1" type="ORF">O9H85_28235</name>
</gene>
<reference evidence="1 2" key="1">
    <citation type="submission" date="2022-12" db="EMBL/GenBank/DDBJ databases">
        <title>Draft genome sequence of Paenibacillus sp. dW9.</title>
        <authorList>
            <person name="Choi E.-W."/>
            <person name="Kim D.-U."/>
        </authorList>
    </citation>
    <scope>NUCLEOTIDE SEQUENCE [LARGE SCALE GENOMIC DNA]</scope>
    <source>
        <strain evidence="2">dW9</strain>
    </source>
</reference>
<organism evidence="1 2">
    <name type="scientific">Paenibacillus gyeongsangnamensis</name>
    <dbReference type="NCBI Taxonomy" id="3388067"/>
    <lineage>
        <taxon>Bacteria</taxon>
        <taxon>Bacillati</taxon>
        <taxon>Bacillota</taxon>
        <taxon>Bacilli</taxon>
        <taxon>Bacillales</taxon>
        <taxon>Paenibacillaceae</taxon>
        <taxon>Paenibacillus</taxon>
    </lineage>
</organism>
<comment type="caution">
    <text evidence="1">The sequence shown here is derived from an EMBL/GenBank/DDBJ whole genome shotgun (WGS) entry which is preliminary data.</text>
</comment>
<dbReference type="EMBL" id="JAQAGZ010000022">
    <property type="protein sequence ID" value="MCZ8516214.1"/>
    <property type="molecule type" value="Genomic_DNA"/>
</dbReference>
<dbReference type="Proteomes" id="UP001527882">
    <property type="component" value="Unassembled WGS sequence"/>
</dbReference>